<dbReference type="PROSITE" id="PS50983">
    <property type="entry name" value="FE_B12_PBP"/>
    <property type="match status" value="1"/>
</dbReference>
<dbReference type="RefSeq" id="WP_074611885.1">
    <property type="nucleotide sequence ID" value="NZ_FNGY01000011.1"/>
</dbReference>
<dbReference type="Pfam" id="PF01497">
    <property type="entry name" value="Peripla_BP_2"/>
    <property type="match status" value="1"/>
</dbReference>
<dbReference type="AlphaFoldDB" id="A0A1H0GEG0"/>
<name>A0A1H0GEG0_9SPHI</name>
<dbReference type="PANTHER" id="PTHR30535:SF4">
    <property type="entry name" value="HEMIN-BINDING PERIPLASMIC PROTEIN HMUT"/>
    <property type="match status" value="1"/>
</dbReference>
<dbReference type="PROSITE" id="PS51257">
    <property type="entry name" value="PROKAR_LIPOPROTEIN"/>
    <property type="match status" value="1"/>
</dbReference>
<accession>A0A1H0GEG0</accession>
<evidence type="ECO:0000259" key="2">
    <source>
        <dbReference type="PROSITE" id="PS50983"/>
    </source>
</evidence>
<feature type="chain" id="PRO_5010278000" evidence="1">
    <location>
        <begin position="20"/>
        <end position="288"/>
    </location>
</feature>
<reference evidence="4" key="1">
    <citation type="submission" date="2016-10" db="EMBL/GenBank/DDBJ databases">
        <authorList>
            <person name="Varghese N."/>
            <person name="Submissions S."/>
        </authorList>
    </citation>
    <scope>NUCLEOTIDE SEQUENCE [LARGE SCALE GENOMIC DNA]</scope>
    <source>
        <strain evidence="4">DSM 19110</strain>
    </source>
</reference>
<dbReference type="InterPro" id="IPR050902">
    <property type="entry name" value="ABC_Transporter_SBP"/>
</dbReference>
<dbReference type="InterPro" id="IPR002491">
    <property type="entry name" value="ABC_transptr_periplasmic_BD"/>
</dbReference>
<dbReference type="SUPFAM" id="SSF53807">
    <property type="entry name" value="Helical backbone' metal receptor"/>
    <property type="match status" value="1"/>
</dbReference>
<dbReference type="PANTHER" id="PTHR30535">
    <property type="entry name" value="VITAMIN B12-BINDING PROTEIN"/>
    <property type="match status" value="1"/>
</dbReference>
<evidence type="ECO:0000313" key="3">
    <source>
        <dbReference type="EMBL" id="SDO05254.1"/>
    </source>
</evidence>
<feature type="domain" description="Fe/B12 periplasmic-binding" evidence="2">
    <location>
        <begin position="37"/>
        <end position="288"/>
    </location>
</feature>
<sequence>MKYRLIILFCTAAAAALSACNVGAEKKNKDQLPDSIKIVSLNGTISEIVAGLGLEKNIVGTDITSNYPERLKSKPKIGHNRRINAEGVLSLQPNIVVGIAKEVSPQLAAQFRSSGIRLILFNQEFTPKGTKDLIRAVGDSLHHTLKVDSLTKVFETELAEAQKHISNPKKPKVLFIYARGTGTMMVGGTGTPVEKVIELAGGTNAITEFAEYKPLTSESLVKANPDVILLFDDGLESLGGANGLLGVQGVSQTNAGKNKRFVTMKGELLTSFGPRLGQAVTELAEKIK</sequence>
<dbReference type="EMBL" id="FNGY01000011">
    <property type="protein sequence ID" value="SDO05254.1"/>
    <property type="molecule type" value="Genomic_DNA"/>
</dbReference>
<feature type="signal peptide" evidence="1">
    <location>
        <begin position="1"/>
        <end position="19"/>
    </location>
</feature>
<organism evidence="3 4">
    <name type="scientific">Pedobacter steynii</name>
    <dbReference type="NCBI Taxonomy" id="430522"/>
    <lineage>
        <taxon>Bacteria</taxon>
        <taxon>Pseudomonadati</taxon>
        <taxon>Bacteroidota</taxon>
        <taxon>Sphingobacteriia</taxon>
        <taxon>Sphingobacteriales</taxon>
        <taxon>Sphingobacteriaceae</taxon>
        <taxon>Pedobacter</taxon>
    </lineage>
</organism>
<dbReference type="Gene3D" id="3.40.50.1980">
    <property type="entry name" value="Nitrogenase molybdenum iron protein domain"/>
    <property type="match status" value="2"/>
</dbReference>
<protein>
    <submittedName>
        <fullName evidence="3">Iron complex transport system substrate-binding protein</fullName>
    </submittedName>
</protein>
<dbReference type="Proteomes" id="UP000183200">
    <property type="component" value="Unassembled WGS sequence"/>
</dbReference>
<keyword evidence="1" id="KW-0732">Signal</keyword>
<gene>
    <name evidence="3" type="ORF">SAMN05421820_111120</name>
</gene>
<proteinExistence type="predicted"/>
<evidence type="ECO:0000256" key="1">
    <source>
        <dbReference type="SAM" id="SignalP"/>
    </source>
</evidence>
<keyword evidence="4" id="KW-1185">Reference proteome</keyword>
<dbReference type="OrthoDB" id="9797736at2"/>
<evidence type="ECO:0000313" key="4">
    <source>
        <dbReference type="Proteomes" id="UP000183200"/>
    </source>
</evidence>
<dbReference type="STRING" id="430522.BFS30_08985"/>